<sequence>MVHQRLRFSPTSNDNRRPTTDDDDHTAANDGGRRRTNARRGWTPHLDCTRRTAGAGLQGLNLKRRG</sequence>
<protein>
    <submittedName>
        <fullName evidence="2">Uncharacterized protein</fullName>
    </submittedName>
</protein>
<name>A0A017TGQ5_9BACT</name>
<dbReference type="AlphaFoldDB" id="A0A017TGQ5"/>
<feature type="region of interest" description="Disordered" evidence="1">
    <location>
        <begin position="1"/>
        <end position="50"/>
    </location>
</feature>
<dbReference type="STRING" id="1192034.CAP_3997"/>
<comment type="caution">
    <text evidence="2">The sequence shown here is derived from an EMBL/GenBank/DDBJ whole genome shotgun (WGS) entry which is preliminary data.</text>
</comment>
<evidence type="ECO:0000313" key="2">
    <source>
        <dbReference type="EMBL" id="EYF08468.1"/>
    </source>
</evidence>
<evidence type="ECO:0000313" key="3">
    <source>
        <dbReference type="Proteomes" id="UP000019678"/>
    </source>
</evidence>
<keyword evidence="3" id="KW-1185">Reference proteome</keyword>
<gene>
    <name evidence="2" type="ORF">CAP_3997</name>
</gene>
<dbReference type="Proteomes" id="UP000019678">
    <property type="component" value="Unassembled WGS sequence"/>
</dbReference>
<organism evidence="2 3">
    <name type="scientific">Chondromyces apiculatus DSM 436</name>
    <dbReference type="NCBI Taxonomy" id="1192034"/>
    <lineage>
        <taxon>Bacteria</taxon>
        <taxon>Pseudomonadati</taxon>
        <taxon>Myxococcota</taxon>
        <taxon>Polyangia</taxon>
        <taxon>Polyangiales</taxon>
        <taxon>Polyangiaceae</taxon>
        <taxon>Chondromyces</taxon>
    </lineage>
</organism>
<accession>A0A017TGQ5</accession>
<dbReference type="EMBL" id="ASRX01000003">
    <property type="protein sequence ID" value="EYF08468.1"/>
    <property type="molecule type" value="Genomic_DNA"/>
</dbReference>
<proteinExistence type="predicted"/>
<feature type="compositionally biased region" description="Basic and acidic residues" evidence="1">
    <location>
        <begin position="14"/>
        <end position="33"/>
    </location>
</feature>
<reference evidence="2 3" key="1">
    <citation type="submission" date="2013-05" db="EMBL/GenBank/DDBJ databases">
        <title>Genome assembly of Chondromyces apiculatus DSM 436.</title>
        <authorList>
            <person name="Sharma G."/>
            <person name="Khatri I."/>
            <person name="Kaur C."/>
            <person name="Mayilraj S."/>
            <person name="Subramanian S."/>
        </authorList>
    </citation>
    <scope>NUCLEOTIDE SEQUENCE [LARGE SCALE GENOMIC DNA]</scope>
    <source>
        <strain evidence="2 3">DSM 436</strain>
    </source>
</reference>
<evidence type="ECO:0000256" key="1">
    <source>
        <dbReference type="SAM" id="MobiDB-lite"/>
    </source>
</evidence>